<reference evidence="2" key="1">
    <citation type="submission" date="2017-09" db="EMBL/GenBank/DDBJ databases">
        <title>The Reconstruction of 2,631 Draft Metagenome-Assembled Genomes from the Global Oceans.</title>
        <authorList>
            <person name="Tully B.J."/>
            <person name="Graham E.D."/>
            <person name="Heidelberg J.F."/>
        </authorList>
    </citation>
    <scope>NUCLEOTIDE SEQUENCE [LARGE SCALE GENOMIC DNA]</scope>
</reference>
<evidence type="ECO:0000313" key="2">
    <source>
        <dbReference type="Proteomes" id="UP000226525"/>
    </source>
</evidence>
<proteinExistence type="predicted"/>
<comment type="caution">
    <text evidence="1">The sequence shown here is derived from an EMBL/GenBank/DDBJ whole genome shotgun (WGS) entry which is preliminary data.</text>
</comment>
<protein>
    <submittedName>
        <fullName evidence="1">DNA mismatch repair protein MutT</fullName>
    </submittedName>
</protein>
<gene>
    <name evidence="1" type="ORF">CMN54_12590</name>
</gene>
<accession>A0A2D6YMD4</accession>
<dbReference type="EMBL" id="NZEX01000148">
    <property type="protein sequence ID" value="MAH64255.1"/>
    <property type="molecule type" value="Genomic_DNA"/>
</dbReference>
<feature type="non-terminal residue" evidence="1">
    <location>
        <position position="38"/>
    </location>
</feature>
<organism evidence="1 2">
    <name type="scientific">SAR324 cluster bacterium</name>
    <dbReference type="NCBI Taxonomy" id="2024889"/>
    <lineage>
        <taxon>Bacteria</taxon>
        <taxon>Deltaproteobacteria</taxon>
        <taxon>SAR324 cluster</taxon>
    </lineage>
</organism>
<name>A0A2D6YMD4_9DELT</name>
<dbReference type="Proteomes" id="UP000226525">
    <property type="component" value="Unassembled WGS sequence"/>
</dbReference>
<dbReference type="AlphaFoldDB" id="A0A2D6YMD4"/>
<evidence type="ECO:0000313" key="1">
    <source>
        <dbReference type="EMBL" id="MAH64255.1"/>
    </source>
</evidence>
<sequence length="38" mass="4272">MIEVVAAVIVFENRLLTFQRGATKYRYVAKKIGFPGGK</sequence>